<feature type="region of interest" description="Disordered" evidence="2">
    <location>
        <begin position="295"/>
        <end position="314"/>
    </location>
</feature>
<dbReference type="KEGG" id="rcr:NCTC10994_00288"/>
<evidence type="ECO:0000256" key="2">
    <source>
        <dbReference type="SAM" id="MobiDB-lite"/>
    </source>
</evidence>
<reference evidence="3 4" key="1">
    <citation type="submission" date="2018-06" db="EMBL/GenBank/DDBJ databases">
        <authorList>
            <consortium name="Pathogen Informatics"/>
            <person name="Doyle S."/>
        </authorList>
    </citation>
    <scope>NUCLEOTIDE SEQUENCE [LARGE SCALE GENOMIC DNA]</scope>
    <source>
        <strain evidence="3 4">NCTC10994</strain>
    </source>
</reference>
<dbReference type="STRING" id="1219011.GCA_001895045_00009"/>
<dbReference type="EMBL" id="LS483468">
    <property type="protein sequence ID" value="SQI28540.1"/>
    <property type="molecule type" value="Genomic_DNA"/>
</dbReference>
<keyword evidence="4" id="KW-1185">Reference proteome</keyword>
<proteinExistence type="predicted"/>
<dbReference type="Pfam" id="PF11382">
    <property type="entry name" value="MctB"/>
    <property type="match status" value="1"/>
</dbReference>
<protein>
    <submittedName>
        <fullName evidence="3">Channel protein</fullName>
    </submittedName>
</protein>
<keyword evidence="1" id="KW-0175">Coiled coil</keyword>
<dbReference type="Proteomes" id="UP000249091">
    <property type="component" value="Chromosome 1"/>
</dbReference>
<evidence type="ECO:0000256" key="1">
    <source>
        <dbReference type="SAM" id="Coils"/>
    </source>
</evidence>
<dbReference type="AlphaFoldDB" id="A0A2X4U768"/>
<accession>A0A2X4U768</accession>
<evidence type="ECO:0000313" key="4">
    <source>
        <dbReference type="Proteomes" id="UP000249091"/>
    </source>
</evidence>
<dbReference type="GO" id="GO:0055070">
    <property type="term" value="P:copper ion homeostasis"/>
    <property type="evidence" value="ECO:0007669"/>
    <property type="project" value="InterPro"/>
</dbReference>
<feature type="coiled-coil region" evidence="1">
    <location>
        <begin position="31"/>
        <end position="58"/>
    </location>
</feature>
<dbReference type="InterPro" id="IPR021522">
    <property type="entry name" value="MctB"/>
</dbReference>
<evidence type="ECO:0000313" key="3">
    <source>
        <dbReference type="EMBL" id="SQI28540.1"/>
    </source>
</evidence>
<name>A0A2X4U768_9NOCA</name>
<gene>
    <name evidence="3" type="ORF">NCTC10994_00288</name>
</gene>
<sequence length="314" mass="31275">MRHHVVSLVAVFLALAVGIVVGSGLLSGSLVSGLRDDKSEIRRELQDAEDRATRLDGQLLAADGFDATVAPRVVRDTLADQTILVVTTPDADPADVDALIRTVGDAGGRVTGRLALTDSFVGAAGADQLRTTVTNVIPAGVELGTGAVDPGSLTGDLLGAVLLVDPATGEARSTPEERALALTTLRSGGYIGYDDAEVTPAQAALVVTGEPDPDGDAAGGNRGALVARFAAALDTRGAGAVLAGRPGAATGNGAVAVVRADAALSSGLSTVDNLDREAGRITTILGLREQLDGGAGRYGTGPGASAVTVGSAAR</sequence>
<organism evidence="3 4">
    <name type="scientific">Rhodococcus coprophilus</name>
    <dbReference type="NCBI Taxonomy" id="38310"/>
    <lineage>
        <taxon>Bacteria</taxon>
        <taxon>Bacillati</taxon>
        <taxon>Actinomycetota</taxon>
        <taxon>Actinomycetes</taxon>
        <taxon>Mycobacteriales</taxon>
        <taxon>Nocardiaceae</taxon>
        <taxon>Rhodococcus</taxon>
    </lineage>
</organism>
<dbReference type="GO" id="GO:0016020">
    <property type="term" value="C:membrane"/>
    <property type="evidence" value="ECO:0007669"/>
    <property type="project" value="InterPro"/>
</dbReference>